<dbReference type="Gene3D" id="2.60.120.650">
    <property type="entry name" value="Cupin"/>
    <property type="match status" value="1"/>
</dbReference>
<organism evidence="2 3">
    <name type="scientific">Acinetobacter junii</name>
    <dbReference type="NCBI Taxonomy" id="40215"/>
    <lineage>
        <taxon>Bacteria</taxon>
        <taxon>Pseudomonadati</taxon>
        <taxon>Pseudomonadota</taxon>
        <taxon>Gammaproteobacteria</taxon>
        <taxon>Moraxellales</taxon>
        <taxon>Moraxellaceae</taxon>
        <taxon>Acinetobacter</taxon>
    </lineage>
</organism>
<proteinExistence type="predicted"/>
<gene>
    <name evidence="2" type="ORF">H2677_13430</name>
</gene>
<reference evidence="2" key="1">
    <citation type="submission" date="2020-07" db="EMBL/GenBank/DDBJ databases">
        <title>Acinetobacter junii strain YR7 chromosome and plasmid pNDM-YR7.</title>
        <authorList>
            <person name="Tang B."/>
        </authorList>
    </citation>
    <scope>NUCLEOTIDE SEQUENCE</scope>
    <source>
        <strain evidence="2">YR7</strain>
    </source>
</reference>
<dbReference type="SUPFAM" id="SSF51197">
    <property type="entry name" value="Clavaminate synthase-like"/>
    <property type="match status" value="1"/>
</dbReference>
<dbReference type="PROSITE" id="PS51184">
    <property type="entry name" value="JMJC"/>
    <property type="match status" value="1"/>
</dbReference>
<dbReference type="EMBL" id="CP059558">
    <property type="protein sequence ID" value="QUY36233.1"/>
    <property type="molecule type" value="Genomic_DNA"/>
</dbReference>
<dbReference type="PANTHER" id="PTHR12461">
    <property type="entry name" value="HYPOXIA-INDUCIBLE FACTOR 1 ALPHA INHIBITOR-RELATED"/>
    <property type="match status" value="1"/>
</dbReference>
<dbReference type="Proteomes" id="UP000679388">
    <property type="component" value="Chromosome"/>
</dbReference>
<dbReference type="InterPro" id="IPR041667">
    <property type="entry name" value="Cupin_8"/>
</dbReference>
<dbReference type="PANTHER" id="PTHR12461:SF105">
    <property type="entry name" value="HYPOXIA-INDUCIBLE FACTOR 1-ALPHA INHIBITOR"/>
    <property type="match status" value="1"/>
</dbReference>
<evidence type="ECO:0000259" key="1">
    <source>
        <dbReference type="PROSITE" id="PS51184"/>
    </source>
</evidence>
<dbReference type="GeneID" id="70093534"/>
<dbReference type="AlphaFoldDB" id="A0AAX1MF67"/>
<dbReference type="InterPro" id="IPR003347">
    <property type="entry name" value="JmjC_dom"/>
</dbReference>
<name>A0AAX1MF67_ACIJU</name>
<protein>
    <submittedName>
        <fullName evidence="2">Cupin-like domain-containing protein</fullName>
    </submittedName>
</protein>
<evidence type="ECO:0000313" key="2">
    <source>
        <dbReference type="EMBL" id="QUY36233.1"/>
    </source>
</evidence>
<feature type="domain" description="JmjC" evidence="1">
    <location>
        <begin position="248"/>
        <end position="411"/>
    </location>
</feature>
<accession>A0AAX1MF67</accession>
<evidence type="ECO:0000313" key="3">
    <source>
        <dbReference type="Proteomes" id="UP000679388"/>
    </source>
</evidence>
<dbReference type="SMART" id="SM00558">
    <property type="entry name" value="JmjC"/>
    <property type="match status" value="1"/>
</dbReference>
<dbReference type="RefSeq" id="WP_212638737.1">
    <property type="nucleotide sequence ID" value="NZ_CP059558.1"/>
</dbReference>
<sequence>MDAQINLINQFKALPKNWNDWLLENLERGCNPDDLAKILLQEGLIDLDKVSFESSNQYSQNYDWLEQLIAKKHDYISHNLNAHQKKWIAEAVLEEKSKVEIYQTLKAQGLNEIDIAAEIVELKQNPYFQIAQQQHFLVKKRDWLLDTLDRYARLHTDYLQVKRISTPNFEQFIQDYYSRNLPVIFNNAIDHWSALKQWSPQYFRDTIGHQKIEVQFNREQDPLFERNSIQHKTQMSMNDYVDLIEQNPYSNNFYMTANNAKASQSSLSELFKDIGDFHNYTDHSQVFERSFIWFGPKGAFTPLHHDLTNNFLVQIYGRKKVTLIPAMQVPHLYNDVAVFSQIADPHQPHITEQFPDLKHCSKIECILNQGDSLFIPIGWWHCVESLDVSISVSFTHFNLDNSGAEKFPQSTHHD</sequence>
<dbReference type="Pfam" id="PF13621">
    <property type="entry name" value="Cupin_8"/>
    <property type="match status" value="1"/>
</dbReference>